<accession>X1U646</accession>
<dbReference type="EMBL" id="BARW01006326">
    <property type="protein sequence ID" value="GAI87794.1"/>
    <property type="molecule type" value="Genomic_DNA"/>
</dbReference>
<proteinExistence type="predicted"/>
<gene>
    <name evidence="1" type="ORF">S12H4_13283</name>
</gene>
<dbReference type="AlphaFoldDB" id="X1U646"/>
<sequence length="105" mass="11436">MAYDAPMPTLNPRITVTLPPATAAQLRRMSELTGNSQSQMVSELLEQSSDVFDRMICVLEAAEAAQQSAREETAAKLERAQAKVERQLGLMLDLAETKTGSLLAE</sequence>
<protein>
    <submittedName>
        <fullName evidence="1">Uncharacterized protein</fullName>
    </submittedName>
</protein>
<name>X1U646_9ZZZZ</name>
<reference evidence="1" key="1">
    <citation type="journal article" date="2014" name="Front. Microbiol.">
        <title>High frequency of phylogenetically diverse reductive dehalogenase-homologous genes in deep subseafloor sedimentary metagenomes.</title>
        <authorList>
            <person name="Kawai M."/>
            <person name="Futagami T."/>
            <person name="Toyoda A."/>
            <person name="Takaki Y."/>
            <person name="Nishi S."/>
            <person name="Hori S."/>
            <person name="Arai W."/>
            <person name="Tsubouchi T."/>
            <person name="Morono Y."/>
            <person name="Uchiyama I."/>
            <person name="Ito T."/>
            <person name="Fujiyama A."/>
            <person name="Inagaki F."/>
            <person name="Takami H."/>
        </authorList>
    </citation>
    <scope>NUCLEOTIDE SEQUENCE</scope>
    <source>
        <strain evidence="1">Expedition CK06-06</strain>
    </source>
</reference>
<feature type="non-terminal residue" evidence="1">
    <location>
        <position position="105"/>
    </location>
</feature>
<evidence type="ECO:0000313" key="1">
    <source>
        <dbReference type="EMBL" id="GAI87794.1"/>
    </source>
</evidence>
<comment type="caution">
    <text evidence="1">The sequence shown here is derived from an EMBL/GenBank/DDBJ whole genome shotgun (WGS) entry which is preliminary data.</text>
</comment>
<organism evidence="1">
    <name type="scientific">marine sediment metagenome</name>
    <dbReference type="NCBI Taxonomy" id="412755"/>
    <lineage>
        <taxon>unclassified sequences</taxon>
        <taxon>metagenomes</taxon>
        <taxon>ecological metagenomes</taxon>
    </lineage>
</organism>